<dbReference type="Pfam" id="PF00970">
    <property type="entry name" value="FAD_binding_6"/>
    <property type="match status" value="1"/>
</dbReference>
<dbReference type="FunFam" id="2.40.30.10:FF:000032">
    <property type="entry name" value="NADH-cytochrome b5 reductase"/>
    <property type="match status" value="1"/>
</dbReference>
<dbReference type="SUPFAM" id="SSF52343">
    <property type="entry name" value="Ferredoxin reductase-like, C-terminal NADP-linked domain"/>
    <property type="match status" value="1"/>
</dbReference>
<reference evidence="22" key="1">
    <citation type="journal article" date="2016" name="Nat. Commun.">
        <title>Genome analysis of three Pneumocystis species reveals adaptation mechanisms to life exclusively in mammalian hosts.</title>
        <authorList>
            <person name="Ma L."/>
            <person name="Chen Z."/>
            <person name="Huang D.W."/>
            <person name="Kutty G."/>
            <person name="Ishihara M."/>
            <person name="Wang H."/>
            <person name="Abouelleil A."/>
            <person name="Bishop L."/>
            <person name="Davey E."/>
            <person name="Deng R."/>
            <person name="Deng X."/>
            <person name="Fan L."/>
            <person name="Fantoni G."/>
            <person name="Fitzgerald M."/>
            <person name="Gogineni E."/>
            <person name="Goldberg J.M."/>
            <person name="Handley G."/>
            <person name="Hu X."/>
            <person name="Huber C."/>
            <person name="Jiao X."/>
            <person name="Jones K."/>
            <person name="Levin J.Z."/>
            <person name="Liu Y."/>
            <person name="Macdonald P."/>
            <person name="Melnikov A."/>
            <person name="Raley C."/>
            <person name="Sassi M."/>
            <person name="Sherman B.T."/>
            <person name="Song X."/>
            <person name="Sykes S."/>
            <person name="Tran B."/>
            <person name="Walsh L."/>
            <person name="Xia Y."/>
            <person name="Yang J."/>
            <person name="Young S."/>
            <person name="Zeng Q."/>
            <person name="Zheng X."/>
            <person name="Stephens R."/>
            <person name="Nusbaum C."/>
            <person name="Birren B.W."/>
            <person name="Azadi P."/>
            <person name="Lempicki R.A."/>
            <person name="Cuomo C.A."/>
            <person name="Kovacs J.A."/>
        </authorList>
    </citation>
    <scope>NUCLEOTIDE SEQUENCE [LARGE SCALE GENOMIC DNA]</scope>
    <source>
        <strain evidence="22">B123</strain>
    </source>
</reference>
<comment type="cofactor">
    <cofactor evidence="1 18 19">
        <name>FAD</name>
        <dbReference type="ChEBI" id="CHEBI:57692"/>
    </cofactor>
</comment>
<keyword evidence="7" id="KW-1000">Mitochondrion outer membrane</keyword>
<comment type="similarity">
    <text evidence="4 19">Belongs to the flavoprotein pyridine nucleotide cytochrome reductase family.</text>
</comment>
<dbReference type="STRING" id="1069680.M7P9N9"/>
<dbReference type="EMBL" id="AFWA02000006">
    <property type="protein sequence ID" value="EMR10585.1"/>
    <property type="molecule type" value="Genomic_DNA"/>
</dbReference>
<dbReference type="InterPro" id="IPR017938">
    <property type="entry name" value="Riboflavin_synthase-like_b-brl"/>
</dbReference>
<dbReference type="OMA" id="VQIFMCG"/>
<dbReference type="FunFam" id="3.40.50.80:FF:000019">
    <property type="entry name" value="NADH-cytochrome b5 reductase"/>
    <property type="match status" value="1"/>
</dbReference>
<evidence type="ECO:0000259" key="20">
    <source>
        <dbReference type="PROSITE" id="PS51384"/>
    </source>
</evidence>
<feature type="binding site" evidence="18">
    <location>
        <position position="106"/>
    </location>
    <ligand>
        <name>FAD</name>
        <dbReference type="ChEBI" id="CHEBI:57692"/>
    </ligand>
</feature>
<dbReference type="PRINTS" id="PR00371">
    <property type="entry name" value="FPNCR"/>
</dbReference>
<dbReference type="InterPro" id="IPR001834">
    <property type="entry name" value="CBR-like"/>
</dbReference>
<evidence type="ECO:0000256" key="12">
    <source>
        <dbReference type="ARBA" id="ARBA00023128"/>
    </source>
</evidence>
<dbReference type="PANTHER" id="PTHR19370:SF184">
    <property type="entry name" value="NADH-CYTOCHROME B5 REDUCTASE-LIKE"/>
    <property type="match status" value="1"/>
</dbReference>
<dbReference type="InterPro" id="IPR008333">
    <property type="entry name" value="Cbr1-like_FAD-bd_dom"/>
</dbReference>
<accession>M7P9N9</accession>
<feature type="binding site" evidence="18">
    <location>
        <position position="131"/>
    </location>
    <ligand>
        <name>FAD</name>
        <dbReference type="ChEBI" id="CHEBI:57692"/>
    </ligand>
</feature>
<evidence type="ECO:0000256" key="9">
    <source>
        <dbReference type="ARBA" id="ARBA00022989"/>
    </source>
</evidence>
<dbReference type="GeneID" id="19894987"/>
<evidence type="ECO:0000256" key="2">
    <source>
        <dbReference type="ARBA" id="ARBA00004294"/>
    </source>
</evidence>
<comment type="caution">
    <text evidence="21">The sequence shown here is derived from an EMBL/GenBank/DDBJ whole genome shotgun (WGS) entry which is preliminary data.</text>
</comment>
<evidence type="ECO:0000256" key="14">
    <source>
        <dbReference type="ARBA" id="ARBA00037104"/>
    </source>
</evidence>
<feature type="binding site" evidence="18">
    <location>
        <position position="121"/>
    </location>
    <ligand>
        <name>FAD</name>
        <dbReference type="ChEBI" id="CHEBI:57692"/>
    </ligand>
</feature>
<dbReference type="Gene3D" id="3.40.50.80">
    <property type="entry name" value="Nucleotide-binding domain of ferredoxin-NADP reductase (FNR) module"/>
    <property type="match status" value="1"/>
</dbReference>
<keyword evidence="9" id="KW-1133">Transmembrane helix</keyword>
<dbReference type="InterPro" id="IPR017927">
    <property type="entry name" value="FAD-bd_FR_type"/>
</dbReference>
<dbReference type="HOGENOM" id="CLU_003827_9_0_1"/>
<dbReference type="PANTHER" id="PTHR19370">
    <property type="entry name" value="NADH-CYTOCHROME B5 REDUCTASE"/>
    <property type="match status" value="1"/>
</dbReference>
<evidence type="ECO:0000256" key="18">
    <source>
        <dbReference type="PIRSR" id="PIRSR601834-1"/>
    </source>
</evidence>
<feature type="domain" description="FAD-binding FR-type" evidence="20">
    <location>
        <begin position="52"/>
        <end position="155"/>
    </location>
</feature>
<dbReference type="RefSeq" id="XP_007873214.1">
    <property type="nucleotide sequence ID" value="XM_007875023.1"/>
</dbReference>
<comment type="catalytic activity">
    <reaction evidence="16 19">
        <text>2 Fe(III)-[cytochrome b5] + NADH = 2 Fe(II)-[cytochrome b5] + NAD(+) + H(+)</text>
        <dbReference type="Rhea" id="RHEA:46680"/>
        <dbReference type="Rhea" id="RHEA-COMP:10438"/>
        <dbReference type="Rhea" id="RHEA-COMP:10439"/>
        <dbReference type="ChEBI" id="CHEBI:15378"/>
        <dbReference type="ChEBI" id="CHEBI:29033"/>
        <dbReference type="ChEBI" id="CHEBI:29034"/>
        <dbReference type="ChEBI" id="CHEBI:57540"/>
        <dbReference type="ChEBI" id="CHEBI:57945"/>
        <dbReference type="EC" id="1.6.2.2"/>
    </reaction>
</comment>
<evidence type="ECO:0000256" key="16">
    <source>
        <dbReference type="ARBA" id="ARBA00047682"/>
    </source>
</evidence>
<feature type="binding site" evidence="18">
    <location>
        <position position="105"/>
    </location>
    <ligand>
        <name>FAD</name>
        <dbReference type="ChEBI" id="CHEBI:57692"/>
    </ligand>
</feature>
<evidence type="ECO:0000256" key="7">
    <source>
        <dbReference type="ARBA" id="ARBA00022787"/>
    </source>
</evidence>
<dbReference type="InterPro" id="IPR039261">
    <property type="entry name" value="FNR_nucleotide-bd"/>
</dbReference>
<dbReference type="InterPro" id="IPR001433">
    <property type="entry name" value="OxRdtase_FAD/NAD-bd"/>
</dbReference>
<evidence type="ECO:0000313" key="21">
    <source>
        <dbReference type="EMBL" id="EMR10585.1"/>
    </source>
</evidence>
<name>M7P9N9_PNEMU</name>
<dbReference type="eggNOG" id="KOG0534">
    <property type="taxonomic scope" value="Eukaryota"/>
</dbReference>
<keyword evidence="13" id="KW-0472">Membrane</keyword>
<comment type="pathway">
    <text evidence="3">Protein modification; peptidyl-diphthamide biosynthesis.</text>
</comment>
<evidence type="ECO:0000313" key="22">
    <source>
        <dbReference type="Proteomes" id="UP000011958"/>
    </source>
</evidence>
<protein>
    <recommendedName>
        <fullName evidence="19">NADH-cytochrome b5 reductase</fullName>
        <ecNumber evidence="19">1.6.2.2</ecNumber>
    </recommendedName>
</protein>
<feature type="binding site" evidence="18">
    <location>
        <position position="123"/>
    </location>
    <ligand>
        <name>FAD</name>
        <dbReference type="ChEBI" id="CHEBI:57692"/>
    </ligand>
</feature>
<dbReference type="GO" id="GO:0090524">
    <property type="term" value="F:cytochrome-b5 reductase activity, acting on NADH"/>
    <property type="evidence" value="ECO:0007669"/>
    <property type="project" value="UniProtKB-EC"/>
</dbReference>
<evidence type="ECO:0000256" key="10">
    <source>
        <dbReference type="ARBA" id="ARBA00023002"/>
    </source>
</evidence>
<dbReference type="PRINTS" id="PR00406">
    <property type="entry name" value="CYTB5RDTASE"/>
</dbReference>
<keyword evidence="12" id="KW-0496">Mitochondrion</keyword>
<evidence type="ECO:0000256" key="8">
    <source>
        <dbReference type="ARBA" id="ARBA00022827"/>
    </source>
</evidence>
<evidence type="ECO:0000256" key="15">
    <source>
        <dbReference type="ARBA" id="ARBA00038836"/>
    </source>
</evidence>
<dbReference type="PROSITE" id="PS51384">
    <property type="entry name" value="FAD_FR"/>
    <property type="match status" value="1"/>
</dbReference>
<evidence type="ECO:0000256" key="5">
    <source>
        <dbReference type="ARBA" id="ARBA00022630"/>
    </source>
</evidence>
<evidence type="ECO:0000256" key="13">
    <source>
        <dbReference type="ARBA" id="ARBA00023136"/>
    </source>
</evidence>
<gene>
    <name evidence="21" type="ORF">PNEG_01290</name>
</gene>
<feature type="binding site" evidence="18">
    <location>
        <position position="172"/>
    </location>
    <ligand>
        <name>FAD</name>
        <dbReference type="ChEBI" id="CHEBI:57692"/>
    </ligand>
</feature>
<evidence type="ECO:0000256" key="4">
    <source>
        <dbReference type="ARBA" id="ARBA00006105"/>
    </source>
</evidence>
<dbReference type="GO" id="GO:0005741">
    <property type="term" value="C:mitochondrial outer membrane"/>
    <property type="evidence" value="ECO:0007669"/>
    <property type="project" value="UniProtKB-SubCell"/>
</dbReference>
<comment type="function">
    <text evidence="14">NADH-dependent reductase for DPH3 and cytochrome b5. Required for the first step of diphthamide biosynthesis, a post-translational modification of histidine which occurs in elongation factor 2. DPH1 and DPH2 transfer a 3-amino-3-carboxypropyl (ACP) group from S-adenosyl-L-methionine (SAM) to a histidine residue, the reaction is assisted by a reduction system comprising DPH3 and a NADH-dependent reductase, predominantly CBR1. By reducing DPH3, also involved in the formation of the tRNA wobble base modification mcm5s 2U (5-methoxycarbonylmethyl-2-thiouridine), mediated by the elongator complex. The cytochrome b5/NADH cytochrome b5 reductase electron transfer system supports the catalytic activity of several sterol biosynthetic enzymes.</text>
</comment>
<dbReference type="Pfam" id="PF00175">
    <property type="entry name" value="NAD_binding_1"/>
    <property type="match status" value="1"/>
</dbReference>
<keyword evidence="22" id="KW-1185">Reference proteome</keyword>
<keyword evidence="6" id="KW-0812">Transmembrane</keyword>
<dbReference type="AlphaFoldDB" id="M7P9N9"/>
<feature type="binding site" evidence="18">
    <location>
        <position position="104"/>
    </location>
    <ligand>
        <name>FAD</name>
        <dbReference type="ChEBI" id="CHEBI:57692"/>
    </ligand>
</feature>
<keyword evidence="8 18" id="KW-0274">FAD</keyword>
<dbReference type="VEuPathDB" id="FungiDB:PNEG_01290"/>
<comment type="catalytic activity">
    <reaction evidence="17">
        <text>2 Fe(3+)-[Dph3] + NADH = 2 Fe(2+)-[Dph3] + NAD(+) + H(+)</text>
        <dbReference type="Rhea" id="RHEA:71231"/>
        <dbReference type="Rhea" id="RHEA-COMP:18002"/>
        <dbReference type="Rhea" id="RHEA-COMP:18003"/>
        <dbReference type="ChEBI" id="CHEBI:15378"/>
        <dbReference type="ChEBI" id="CHEBI:29033"/>
        <dbReference type="ChEBI" id="CHEBI:29034"/>
        <dbReference type="ChEBI" id="CHEBI:57540"/>
        <dbReference type="ChEBI" id="CHEBI:57945"/>
        <dbReference type="ChEBI" id="CHEBI:83228"/>
    </reaction>
    <physiologicalReaction direction="left-to-right" evidence="17">
        <dbReference type="Rhea" id="RHEA:71232"/>
    </physiologicalReaction>
</comment>
<comment type="subunit">
    <text evidence="15">Monomer. Component of the 2-(3-amino-3-carboxypropyl)histidine synthase complex composed of DPH1, DPH2, DPH3 and a NADH-dependent reductase, predominantly CBR1.</text>
</comment>
<dbReference type="CDD" id="cd06183">
    <property type="entry name" value="cyt_b5_reduct_like"/>
    <property type="match status" value="1"/>
</dbReference>
<evidence type="ECO:0000256" key="19">
    <source>
        <dbReference type="RuleBase" id="RU361226"/>
    </source>
</evidence>
<proteinExistence type="inferred from homology"/>
<dbReference type="SUPFAM" id="SSF63380">
    <property type="entry name" value="Riboflavin synthase domain-like"/>
    <property type="match status" value="1"/>
</dbReference>
<evidence type="ECO:0000256" key="3">
    <source>
        <dbReference type="ARBA" id="ARBA00005156"/>
    </source>
</evidence>
<dbReference type="InterPro" id="IPR001709">
    <property type="entry name" value="Flavoprot_Pyr_Nucl_cyt_Rdtase"/>
</dbReference>
<organism evidence="21 22">
    <name type="scientific">Pneumocystis murina (strain B123)</name>
    <name type="common">Mouse pneumocystis pneumonia agent</name>
    <name type="synonym">Pneumocystis carinii f. sp. muris</name>
    <dbReference type="NCBI Taxonomy" id="1069680"/>
    <lineage>
        <taxon>Eukaryota</taxon>
        <taxon>Fungi</taxon>
        <taxon>Dikarya</taxon>
        <taxon>Ascomycota</taxon>
        <taxon>Taphrinomycotina</taxon>
        <taxon>Pneumocystomycetes</taxon>
        <taxon>Pneumocystaceae</taxon>
        <taxon>Pneumocystis</taxon>
    </lineage>
</organism>
<dbReference type="Proteomes" id="UP000011958">
    <property type="component" value="Unassembled WGS sequence"/>
</dbReference>
<keyword evidence="11 19" id="KW-0520">NAD</keyword>
<feature type="binding site" evidence="18">
    <location>
        <position position="130"/>
    </location>
    <ligand>
        <name>FAD</name>
        <dbReference type="ChEBI" id="CHEBI:57692"/>
    </ligand>
</feature>
<keyword evidence="10 19" id="KW-0560">Oxidoreductase</keyword>
<keyword evidence="5 18" id="KW-0285">Flavoprotein</keyword>
<evidence type="ECO:0000256" key="6">
    <source>
        <dbReference type="ARBA" id="ARBA00022692"/>
    </source>
</evidence>
<dbReference type="EC" id="1.6.2.2" evidence="19"/>
<dbReference type="OrthoDB" id="432685at2759"/>
<comment type="subcellular location">
    <subcellularLocation>
        <location evidence="2">Mitochondrion outer membrane</location>
    </subcellularLocation>
</comment>
<dbReference type="Gene3D" id="2.40.30.10">
    <property type="entry name" value="Translation factors"/>
    <property type="match status" value="1"/>
</dbReference>
<evidence type="ECO:0000256" key="11">
    <source>
        <dbReference type="ARBA" id="ARBA00023027"/>
    </source>
</evidence>
<evidence type="ECO:0000256" key="17">
    <source>
        <dbReference type="ARBA" id="ARBA00049138"/>
    </source>
</evidence>
<feature type="binding site" evidence="18">
    <location>
        <position position="129"/>
    </location>
    <ligand>
        <name>FAD</name>
        <dbReference type="ChEBI" id="CHEBI:57692"/>
    </ligand>
</feature>
<sequence>MTQKQNTLFHGICIPGVVIINKKYLFHGIVLAFTLSLLKIYRGRSCISLHPDKFQEFELIEKTIINYNSAIYRFALAKANDILGLPIGQHIMVSVTIDGKKVSRPYTPCSSDDERGYFDLLIKSYPTGKVSKYIGEMKIGQTISVKGPRGKMRYYSGLVKEFGMIAGGTGITPMLQIIRAILKNPEDKTKISLIFANVTEADILLKDEFDILANKYSNFRIYYVLNNPPFNWTGGVGYVTKDIIKEYCPPPGPDMKLLLCGPPPMIVAMKKEIALLGYDTPSLVSKLTDQVFVF</sequence>
<evidence type="ECO:0000256" key="1">
    <source>
        <dbReference type="ARBA" id="ARBA00001974"/>
    </source>
</evidence>